<dbReference type="eggNOG" id="ENOG503359G">
    <property type="taxonomic scope" value="Bacteria"/>
</dbReference>
<accession>I3YAP4</accession>
<dbReference type="Proteomes" id="UP000006062">
    <property type="component" value="Chromosome"/>
</dbReference>
<proteinExistence type="predicted"/>
<evidence type="ECO:0000313" key="3">
    <source>
        <dbReference type="Proteomes" id="UP000006062"/>
    </source>
</evidence>
<sequence>MIRATLVRQRLLTLFLAGLLLFFSPLVPRFETLGRWQGVPLLPIYLFAAWAAIIALAAWILSRSRD</sequence>
<dbReference type="STRING" id="765911.Thivi_2109"/>
<dbReference type="KEGG" id="tvi:Thivi_2109"/>
<feature type="transmembrane region" description="Helical" evidence="1">
    <location>
        <begin position="39"/>
        <end position="61"/>
    </location>
</feature>
<dbReference type="RefSeq" id="WP_014778514.1">
    <property type="nucleotide sequence ID" value="NC_018012.1"/>
</dbReference>
<organism evidence="2 3">
    <name type="scientific">Thiocystis violascens (strain ATCC 17096 / DSM 198 / 6111)</name>
    <name type="common">Chromatium violascens</name>
    <dbReference type="NCBI Taxonomy" id="765911"/>
    <lineage>
        <taxon>Bacteria</taxon>
        <taxon>Pseudomonadati</taxon>
        <taxon>Pseudomonadota</taxon>
        <taxon>Gammaproteobacteria</taxon>
        <taxon>Chromatiales</taxon>
        <taxon>Chromatiaceae</taxon>
        <taxon>Thiocystis</taxon>
    </lineage>
</organism>
<dbReference type="HOGENOM" id="CLU_191399_1_0_6"/>
<keyword evidence="1" id="KW-0472">Membrane</keyword>
<name>I3YAP4_THIV6</name>
<keyword evidence="3" id="KW-1185">Reference proteome</keyword>
<evidence type="ECO:0000313" key="2">
    <source>
        <dbReference type="EMBL" id="AFL74062.1"/>
    </source>
</evidence>
<reference evidence="2 3" key="1">
    <citation type="submission" date="2012-06" db="EMBL/GenBank/DDBJ databases">
        <title>Complete sequence of Thiocystis violascens DSM 198.</title>
        <authorList>
            <consortium name="US DOE Joint Genome Institute"/>
            <person name="Lucas S."/>
            <person name="Han J."/>
            <person name="Lapidus A."/>
            <person name="Cheng J.-F."/>
            <person name="Goodwin L."/>
            <person name="Pitluck S."/>
            <person name="Peters L."/>
            <person name="Ovchinnikova G."/>
            <person name="Teshima H."/>
            <person name="Detter J.C."/>
            <person name="Han C."/>
            <person name="Tapia R."/>
            <person name="Land M."/>
            <person name="Hauser L."/>
            <person name="Kyrpides N."/>
            <person name="Ivanova N."/>
            <person name="Pagani I."/>
            <person name="Vogl K."/>
            <person name="Liu Z."/>
            <person name="Frigaard N.-U."/>
            <person name="Bryant D."/>
            <person name="Woyke T."/>
        </authorList>
    </citation>
    <scope>NUCLEOTIDE SEQUENCE [LARGE SCALE GENOMIC DNA]</scope>
    <source>
        <strain evidence="3">ATCC 17096 / DSM 198 / 6111</strain>
    </source>
</reference>
<gene>
    <name evidence="2" type="ordered locus">Thivi_2109</name>
</gene>
<keyword evidence="1" id="KW-1133">Transmembrane helix</keyword>
<evidence type="ECO:0000256" key="1">
    <source>
        <dbReference type="SAM" id="Phobius"/>
    </source>
</evidence>
<protein>
    <recommendedName>
        <fullName evidence="4">DUF3311 domain-containing protein</fullName>
    </recommendedName>
</protein>
<evidence type="ECO:0008006" key="4">
    <source>
        <dbReference type="Google" id="ProtNLM"/>
    </source>
</evidence>
<keyword evidence="1" id="KW-0812">Transmembrane</keyword>
<dbReference type="AlphaFoldDB" id="I3YAP4"/>
<dbReference type="EMBL" id="CP003154">
    <property type="protein sequence ID" value="AFL74062.1"/>
    <property type="molecule type" value="Genomic_DNA"/>
</dbReference>